<dbReference type="GO" id="GO:0009307">
    <property type="term" value="P:DNA restriction-modification system"/>
    <property type="evidence" value="ECO:0007669"/>
    <property type="project" value="UniProtKB-KW"/>
</dbReference>
<reference evidence="4 5" key="1">
    <citation type="submission" date="2018-11" db="EMBL/GenBank/DDBJ databases">
        <title>Whole genome sequencing of an environmental sample.</title>
        <authorList>
            <person name="Sarangi A.N."/>
            <person name="Singh D."/>
            <person name="Tripathy S."/>
        </authorList>
    </citation>
    <scope>NUCLEOTIDE SEQUENCE [LARGE SCALE GENOMIC DNA]</scope>
    <source>
        <strain evidence="4 5">Lakshadweep</strain>
    </source>
</reference>
<feature type="domain" description="Type I restriction enzyme R protein N-terminal" evidence="3">
    <location>
        <begin position="39"/>
        <end position="150"/>
    </location>
</feature>
<comment type="caution">
    <text evidence="4">The sequence shown here is derived from an EMBL/GenBank/DDBJ whole genome shotgun (WGS) entry which is preliminary data.</text>
</comment>
<keyword evidence="5" id="KW-1185">Reference proteome</keyword>
<keyword evidence="1" id="KW-0680">Restriction system</keyword>
<keyword evidence="4" id="KW-0378">Hydrolase</keyword>
<dbReference type="InterPro" id="IPR003356">
    <property type="entry name" value="DNA_methylase_A-5"/>
</dbReference>
<dbReference type="InterPro" id="IPR052916">
    <property type="entry name" value="Type-I_RE_MTase_Subunit"/>
</dbReference>
<dbReference type="CDD" id="cd02440">
    <property type="entry name" value="AdoMet_MTases"/>
    <property type="match status" value="1"/>
</dbReference>
<dbReference type="RefSeq" id="WP_130199283.1">
    <property type="nucleotide sequence ID" value="NZ_QVFV01000001.1"/>
</dbReference>
<proteinExistence type="predicted"/>
<dbReference type="InterPro" id="IPR029063">
    <property type="entry name" value="SAM-dependent_MTases_sf"/>
</dbReference>
<name>A0A4Q7EFP7_9CYAN</name>
<dbReference type="PANTHER" id="PTHR42998:SF1">
    <property type="entry name" value="TYPE I RESTRICTION ENZYME HINDI METHYLASE SUBUNIT"/>
    <property type="match status" value="1"/>
</dbReference>
<dbReference type="AlphaFoldDB" id="A0A4Q7EFP7"/>
<protein>
    <submittedName>
        <fullName evidence="4">Restriction endonuclease subunit M</fullName>
    </submittedName>
</protein>
<dbReference type="InterPro" id="IPR029464">
    <property type="entry name" value="HSDR_N"/>
</dbReference>
<evidence type="ECO:0000256" key="1">
    <source>
        <dbReference type="ARBA" id="ARBA00022747"/>
    </source>
</evidence>
<dbReference type="GO" id="GO:0004519">
    <property type="term" value="F:endonuclease activity"/>
    <property type="evidence" value="ECO:0007669"/>
    <property type="project" value="UniProtKB-KW"/>
</dbReference>
<evidence type="ECO:0000259" key="3">
    <source>
        <dbReference type="Pfam" id="PF13588"/>
    </source>
</evidence>
<organism evidence="4 5">
    <name type="scientific">Leptolyngbya iicbica LK</name>
    <dbReference type="NCBI Taxonomy" id="2294035"/>
    <lineage>
        <taxon>Bacteria</taxon>
        <taxon>Bacillati</taxon>
        <taxon>Cyanobacteriota</taxon>
        <taxon>Cyanophyceae</taxon>
        <taxon>Leptolyngbyales</taxon>
        <taxon>Leptolyngbyaceae</taxon>
        <taxon>Leptolyngbya group</taxon>
        <taxon>Leptolyngbya</taxon>
        <taxon>Leptolyngbya iicbica</taxon>
    </lineage>
</organism>
<keyword evidence="4" id="KW-0255">Endonuclease</keyword>
<evidence type="ECO:0000259" key="2">
    <source>
        <dbReference type="Pfam" id="PF02384"/>
    </source>
</evidence>
<dbReference type="GO" id="GO:0008170">
    <property type="term" value="F:N-methyltransferase activity"/>
    <property type="evidence" value="ECO:0007669"/>
    <property type="project" value="InterPro"/>
</dbReference>
<dbReference type="InterPro" id="IPR002052">
    <property type="entry name" value="DNA_methylase_N6_adenine_CS"/>
</dbReference>
<dbReference type="EMBL" id="QVFV01000001">
    <property type="protein sequence ID" value="RZM81748.1"/>
    <property type="molecule type" value="Genomic_DNA"/>
</dbReference>
<sequence>MTAQQLRSVPSDTNEPILLVPSGKIRCYVHPDTLRKDTPEEHVRQRVARSLVEEYGYERENLHCEFPIKMGSGKRKRVDIAIFHEGTEHKQENIFIIVEAKQEDVRPTDRKDGVDQLKSYMSACVNAKWGLWVASEMQAFEKTVDNRGNYDFPEATDIPLKGESEPKRLEFSELVPATEGLRGTFKRCHNYLHVNGNLTKEKAFFELLKLIFCKVHDEQETSGVMEFSITQEERRSELGQRKLRTRIKKIFNAVKKQYSHIFPSKNEDIDLDNRSLAYIVSEFQKFNFQETASDIKGEAYEEIVSVTSRRDHGAFFTPRNVCDMAVGIVLATYSPEQRTKLKVLDPACGTGGFLRATLIQLRDLEEDRIKRKYGNKNTEKVKLEVASSLERICNNNLYGIDKLDELVRAAQMNLAMHGDGSCNVYHANSLLPPGEWIANKSEGIEKVKLESFDVVFANPPFGSNLMIDDPYILDQFEMTTAEAKAARSSLAPERLFVERCLDFVKPGGRIAIVLPDSILSTAFSSLVRYT</sequence>
<feature type="domain" description="DNA methylase adenine-specific" evidence="2">
    <location>
        <begin position="293"/>
        <end position="521"/>
    </location>
</feature>
<gene>
    <name evidence="4" type="ORF">DYY88_00205</name>
</gene>
<evidence type="ECO:0000313" key="4">
    <source>
        <dbReference type="EMBL" id="RZM81748.1"/>
    </source>
</evidence>
<dbReference type="GO" id="GO:0003677">
    <property type="term" value="F:DNA binding"/>
    <property type="evidence" value="ECO:0007669"/>
    <property type="project" value="InterPro"/>
</dbReference>
<dbReference type="Proteomes" id="UP000292459">
    <property type="component" value="Unassembled WGS sequence"/>
</dbReference>
<dbReference type="Pfam" id="PF13588">
    <property type="entry name" value="HSDR_N_2"/>
    <property type="match status" value="1"/>
</dbReference>
<dbReference type="PROSITE" id="PS00092">
    <property type="entry name" value="N6_MTASE"/>
    <property type="match status" value="1"/>
</dbReference>
<dbReference type="OrthoDB" id="467945at2"/>
<dbReference type="Pfam" id="PF02384">
    <property type="entry name" value="N6_Mtase"/>
    <property type="match status" value="1"/>
</dbReference>
<accession>A0A4Q7EFP7</accession>
<keyword evidence="4" id="KW-0540">Nuclease</keyword>
<evidence type="ECO:0000313" key="5">
    <source>
        <dbReference type="Proteomes" id="UP000292459"/>
    </source>
</evidence>
<dbReference type="PRINTS" id="PR00507">
    <property type="entry name" value="N12N6MTFRASE"/>
</dbReference>
<dbReference type="SUPFAM" id="SSF53335">
    <property type="entry name" value="S-adenosyl-L-methionine-dependent methyltransferases"/>
    <property type="match status" value="1"/>
</dbReference>
<dbReference type="GO" id="GO:0032259">
    <property type="term" value="P:methylation"/>
    <property type="evidence" value="ECO:0007669"/>
    <property type="project" value="InterPro"/>
</dbReference>
<dbReference type="PANTHER" id="PTHR42998">
    <property type="entry name" value="TYPE I RESTRICTION ENZYME HINDVIIP M PROTEIN-RELATED"/>
    <property type="match status" value="1"/>
</dbReference>
<dbReference type="Gene3D" id="3.40.50.150">
    <property type="entry name" value="Vaccinia Virus protein VP39"/>
    <property type="match status" value="1"/>
</dbReference>